<dbReference type="EMBL" id="CM009298">
    <property type="protein sequence ID" value="PNT19820.1"/>
    <property type="molecule type" value="Genomic_DNA"/>
</dbReference>
<keyword evidence="5" id="KW-1185">Reference proteome</keyword>
<feature type="domain" description="NAD(P)-binding" evidence="3">
    <location>
        <begin position="11"/>
        <end position="90"/>
    </location>
</feature>
<accession>A0A2K1Z3G6</accession>
<dbReference type="InParanoid" id="A0A2K1Z3G6"/>
<dbReference type="InterPro" id="IPR050425">
    <property type="entry name" value="NAD(P)_dehydrat-like"/>
</dbReference>
<name>A0A2K1Z3G6_POPTR</name>
<dbReference type="InterPro" id="IPR036291">
    <property type="entry name" value="NAD(P)-bd_dom_sf"/>
</dbReference>
<dbReference type="SUPFAM" id="SSF51735">
    <property type="entry name" value="NAD(P)-binding Rossmann-fold domains"/>
    <property type="match status" value="1"/>
</dbReference>
<protein>
    <recommendedName>
        <fullName evidence="3">NAD(P)-binding domain-containing protein</fullName>
    </recommendedName>
</protein>
<evidence type="ECO:0000256" key="2">
    <source>
        <dbReference type="ARBA" id="ARBA00023002"/>
    </source>
</evidence>
<gene>
    <name evidence="4" type="ORF">POPTR_009G057700</name>
</gene>
<dbReference type="Pfam" id="PF16363">
    <property type="entry name" value="GDP_Man_Dehyd"/>
    <property type="match status" value="1"/>
</dbReference>
<sequence length="217" mass="23945">MTIGEGKVVCVTGGSGDIASWLVKFLLNRGYVVKATVRDPDDPKKTEHLPALAGAKERLHLFKANLVEEGSFDPVIDGCDGVFHMASPSCTKFPSVKRVILTSSMASVLFNGKPLTPDVIVDETWFSEPACYESKKRIRLATTCLSMRGFESRFAGATFPNEMYRFVDDRDVACAHVQAFETPSASGRYCLGGQFAHFPEVLEILPEYYPTLPLPER</sequence>
<proteinExistence type="predicted"/>
<dbReference type="PANTHER" id="PTHR10366:SF849">
    <property type="entry name" value="NAD-DEPENDENT EPIMERASE_DEHYDRATASE DOMAIN-CONTAINING PROTEIN"/>
    <property type="match status" value="1"/>
</dbReference>
<dbReference type="AlphaFoldDB" id="A0A2K1Z3G6"/>
<dbReference type="STRING" id="3694.A0A2K1Z3G6"/>
<dbReference type="PANTHER" id="PTHR10366">
    <property type="entry name" value="NAD DEPENDENT EPIMERASE/DEHYDRATASE"/>
    <property type="match status" value="1"/>
</dbReference>
<organism evidence="4 5">
    <name type="scientific">Populus trichocarpa</name>
    <name type="common">Western balsam poplar</name>
    <name type="synonym">Populus balsamifera subsp. trichocarpa</name>
    <dbReference type="NCBI Taxonomy" id="3694"/>
    <lineage>
        <taxon>Eukaryota</taxon>
        <taxon>Viridiplantae</taxon>
        <taxon>Streptophyta</taxon>
        <taxon>Embryophyta</taxon>
        <taxon>Tracheophyta</taxon>
        <taxon>Spermatophyta</taxon>
        <taxon>Magnoliopsida</taxon>
        <taxon>eudicotyledons</taxon>
        <taxon>Gunneridae</taxon>
        <taxon>Pentapetalae</taxon>
        <taxon>rosids</taxon>
        <taxon>fabids</taxon>
        <taxon>Malpighiales</taxon>
        <taxon>Salicaceae</taxon>
        <taxon>Saliceae</taxon>
        <taxon>Populus</taxon>
    </lineage>
</organism>
<dbReference type="GO" id="GO:0016616">
    <property type="term" value="F:oxidoreductase activity, acting on the CH-OH group of donors, NAD or NADP as acceptor"/>
    <property type="evidence" value="ECO:0000318"/>
    <property type="project" value="GO_Central"/>
</dbReference>
<evidence type="ECO:0000313" key="5">
    <source>
        <dbReference type="Proteomes" id="UP000006729"/>
    </source>
</evidence>
<evidence type="ECO:0000259" key="3">
    <source>
        <dbReference type="Pfam" id="PF16363"/>
    </source>
</evidence>
<keyword evidence="2" id="KW-0560">Oxidoreductase</keyword>
<evidence type="ECO:0000256" key="1">
    <source>
        <dbReference type="ARBA" id="ARBA00022857"/>
    </source>
</evidence>
<dbReference type="Proteomes" id="UP000006729">
    <property type="component" value="Chromosome 9"/>
</dbReference>
<evidence type="ECO:0000313" key="4">
    <source>
        <dbReference type="EMBL" id="PNT19820.1"/>
    </source>
</evidence>
<reference evidence="4 5" key="1">
    <citation type="journal article" date="2006" name="Science">
        <title>The genome of black cottonwood, Populus trichocarpa (Torr. &amp; Gray).</title>
        <authorList>
            <person name="Tuskan G.A."/>
            <person name="Difazio S."/>
            <person name="Jansson S."/>
            <person name="Bohlmann J."/>
            <person name="Grigoriev I."/>
            <person name="Hellsten U."/>
            <person name="Putnam N."/>
            <person name="Ralph S."/>
            <person name="Rombauts S."/>
            <person name="Salamov A."/>
            <person name="Schein J."/>
            <person name="Sterck L."/>
            <person name="Aerts A."/>
            <person name="Bhalerao R.R."/>
            <person name="Bhalerao R.P."/>
            <person name="Blaudez D."/>
            <person name="Boerjan W."/>
            <person name="Brun A."/>
            <person name="Brunner A."/>
            <person name="Busov V."/>
            <person name="Campbell M."/>
            <person name="Carlson J."/>
            <person name="Chalot M."/>
            <person name="Chapman J."/>
            <person name="Chen G.L."/>
            <person name="Cooper D."/>
            <person name="Coutinho P.M."/>
            <person name="Couturier J."/>
            <person name="Covert S."/>
            <person name="Cronk Q."/>
            <person name="Cunningham R."/>
            <person name="Davis J."/>
            <person name="Degroeve S."/>
            <person name="Dejardin A."/>
            <person name="Depamphilis C."/>
            <person name="Detter J."/>
            <person name="Dirks B."/>
            <person name="Dubchak I."/>
            <person name="Duplessis S."/>
            <person name="Ehlting J."/>
            <person name="Ellis B."/>
            <person name="Gendler K."/>
            <person name="Goodstein D."/>
            <person name="Gribskov M."/>
            <person name="Grimwood J."/>
            <person name="Groover A."/>
            <person name="Gunter L."/>
            <person name="Hamberger B."/>
            <person name="Heinze B."/>
            <person name="Helariutta Y."/>
            <person name="Henrissat B."/>
            <person name="Holligan D."/>
            <person name="Holt R."/>
            <person name="Huang W."/>
            <person name="Islam-Faridi N."/>
            <person name="Jones S."/>
            <person name="Jones-Rhoades M."/>
            <person name="Jorgensen R."/>
            <person name="Joshi C."/>
            <person name="Kangasjarvi J."/>
            <person name="Karlsson J."/>
            <person name="Kelleher C."/>
            <person name="Kirkpatrick R."/>
            <person name="Kirst M."/>
            <person name="Kohler A."/>
            <person name="Kalluri U."/>
            <person name="Larimer F."/>
            <person name="Leebens-Mack J."/>
            <person name="Leple J.C."/>
            <person name="Locascio P."/>
            <person name="Lou Y."/>
            <person name="Lucas S."/>
            <person name="Martin F."/>
            <person name="Montanini B."/>
            <person name="Napoli C."/>
            <person name="Nelson D.R."/>
            <person name="Nelson C."/>
            <person name="Nieminen K."/>
            <person name="Nilsson O."/>
            <person name="Pereda V."/>
            <person name="Peter G."/>
            <person name="Philippe R."/>
            <person name="Pilate G."/>
            <person name="Poliakov A."/>
            <person name="Razumovskaya J."/>
            <person name="Richardson P."/>
            <person name="Rinaldi C."/>
            <person name="Ritland K."/>
            <person name="Rouze P."/>
            <person name="Ryaboy D."/>
            <person name="Schmutz J."/>
            <person name="Schrader J."/>
            <person name="Segerman B."/>
            <person name="Shin H."/>
            <person name="Siddiqui A."/>
            <person name="Sterky F."/>
            <person name="Terry A."/>
            <person name="Tsai C.J."/>
            <person name="Uberbacher E."/>
            <person name="Unneberg P."/>
            <person name="Vahala J."/>
            <person name="Wall K."/>
            <person name="Wessler S."/>
            <person name="Yang G."/>
            <person name="Yin T."/>
            <person name="Douglas C."/>
            <person name="Marra M."/>
            <person name="Sandberg G."/>
            <person name="Van de Peer Y."/>
            <person name="Rokhsar D."/>
        </authorList>
    </citation>
    <scope>NUCLEOTIDE SEQUENCE [LARGE SCALE GENOMIC DNA]</scope>
    <source>
        <strain evidence="5">cv. Nisqually</strain>
    </source>
</reference>
<dbReference type="Gene3D" id="3.40.50.720">
    <property type="entry name" value="NAD(P)-binding Rossmann-like Domain"/>
    <property type="match status" value="3"/>
</dbReference>
<keyword evidence="1" id="KW-0521">NADP</keyword>
<dbReference type="InterPro" id="IPR016040">
    <property type="entry name" value="NAD(P)-bd_dom"/>
</dbReference>